<dbReference type="InterPro" id="IPR003439">
    <property type="entry name" value="ABC_transporter-like_ATP-bd"/>
</dbReference>
<reference evidence="7" key="1">
    <citation type="journal article" date="2019" name="Int. J. Syst. Evol. Microbiol.">
        <title>The Global Catalogue of Microorganisms (GCM) 10K type strain sequencing project: providing services to taxonomists for standard genome sequencing and annotation.</title>
        <authorList>
            <consortium name="The Broad Institute Genomics Platform"/>
            <consortium name="The Broad Institute Genome Sequencing Center for Infectious Disease"/>
            <person name="Wu L."/>
            <person name="Ma J."/>
        </authorList>
    </citation>
    <scope>NUCLEOTIDE SEQUENCE [LARGE SCALE GENOMIC DNA]</scope>
    <source>
        <strain evidence="7">CGMCC 4.7277</strain>
    </source>
</reference>
<comment type="caution">
    <text evidence="6">The sequence shown here is derived from an EMBL/GenBank/DDBJ whole genome shotgun (WGS) entry which is preliminary data.</text>
</comment>
<dbReference type="SUPFAM" id="SSF52540">
    <property type="entry name" value="P-loop containing nucleoside triphosphate hydrolases"/>
    <property type="match status" value="1"/>
</dbReference>
<evidence type="ECO:0000313" key="6">
    <source>
        <dbReference type="EMBL" id="MFC5522284.1"/>
    </source>
</evidence>
<sequence>MQKFQELRLENINLNFGSFKALEDFSLTVKAGEFISLLGPSGCGKSTALNCLSGLLQVSSGSIMLDNTRIDVLPPERRGFGMVFQNYALFPHLTVRSNVAFGLEMRKVPKAEIDQRVERALATVQLANQVDKLPGQLSGGQQQRVAIARAVAIEPPLVLMDEPLSNLDAKLRLELRHEIKRLHHALGLTTIYVTHDQDEALSLSDRIVVMRDGRIQQQGAPEMLYTSPANLYVARFMGYRNAFATSVETVADGRTIARVGDGPGAMRFHGLVPAPGAGAASLAFRPDDVELADEGIPAQVAQVEYCGQLWMVDLRTADGTHVTMETHERVAMGQQVHFRVPVERIRLFADAFVPEAA</sequence>
<keyword evidence="4 6" id="KW-0067">ATP-binding</keyword>
<dbReference type="InterPro" id="IPR008995">
    <property type="entry name" value="Mo/tungstate-bd_C_term_dom"/>
</dbReference>
<accession>A0ABW0QBL5</accession>
<dbReference type="Pfam" id="PF00005">
    <property type="entry name" value="ABC_tran"/>
    <property type="match status" value="1"/>
</dbReference>
<keyword evidence="2" id="KW-0472">Membrane</keyword>
<dbReference type="PANTHER" id="PTHR42781:SF4">
    <property type="entry name" value="SPERMIDINE_PUTRESCINE IMPORT ATP-BINDING PROTEIN POTA"/>
    <property type="match status" value="1"/>
</dbReference>
<evidence type="ECO:0000256" key="4">
    <source>
        <dbReference type="ARBA" id="ARBA00022840"/>
    </source>
</evidence>
<dbReference type="InterPro" id="IPR050093">
    <property type="entry name" value="ABC_SmlMolc_Importer"/>
</dbReference>
<dbReference type="PANTHER" id="PTHR42781">
    <property type="entry name" value="SPERMIDINE/PUTRESCINE IMPORT ATP-BINDING PROTEIN POTA"/>
    <property type="match status" value="1"/>
</dbReference>
<dbReference type="InterPro" id="IPR003593">
    <property type="entry name" value="AAA+_ATPase"/>
</dbReference>
<dbReference type="Pfam" id="PF08402">
    <property type="entry name" value="TOBE_2"/>
    <property type="match status" value="1"/>
</dbReference>
<organism evidence="6 7">
    <name type="scientific">Polaromonas jejuensis</name>
    <dbReference type="NCBI Taxonomy" id="457502"/>
    <lineage>
        <taxon>Bacteria</taxon>
        <taxon>Pseudomonadati</taxon>
        <taxon>Pseudomonadota</taxon>
        <taxon>Betaproteobacteria</taxon>
        <taxon>Burkholderiales</taxon>
        <taxon>Comamonadaceae</taxon>
        <taxon>Polaromonas</taxon>
    </lineage>
</organism>
<evidence type="ECO:0000259" key="5">
    <source>
        <dbReference type="PROSITE" id="PS50893"/>
    </source>
</evidence>
<dbReference type="Gene3D" id="3.40.50.300">
    <property type="entry name" value="P-loop containing nucleotide triphosphate hydrolases"/>
    <property type="match status" value="1"/>
</dbReference>
<keyword evidence="2" id="KW-1003">Cell membrane</keyword>
<dbReference type="EMBL" id="JBHSMX010000024">
    <property type="protein sequence ID" value="MFC5522284.1"/>
    <property type="molecule type" value="Genomic_DNA"/>
</dbReference>
<dbReference type="RefSeq" id="WP_068832499.1">
    <property type="nucleotide sequence ID" value="NZ_JBHSMX010000024.1"/>
</dbReference>
<evidence type="ECO:0000256" key="1">
    <source>
        <dbReference type="ARBA" id="ARBA00022448"/>
    </source>
</evidence>
<protein>
    <submittedName>
        <fullName evidence="6">ABC transporter ATP-binding protein</fullName>
    </submittedName>
</protein>
<dbReference type="PROSITE" id="PS50893">
    <property type="entry name" value="ABC_TRANSPORTER_2"/>
    <property type="match status" value="1"/>
</dbReference>
<dbReference type="InterPro" id="IPR013611">
    <property type="entry name" value="Transp-assoc_OB_typ2"/>
</dbReference>
<keyword evidence="3" id="KW-0547">Nucleotide-binding</keyword>
<evidence type="ECO:0000256" key="3">
    <source>
        <dbReference type="ARBA" id="ARBA00022741"/>
    </source>
</evidence>
<keyword evidence="1" id="KW-0813">Transport</keyword>
<dbReference type="GO" id="GO:0005524">
    <property type="term" value="F:ATP binding"/>
    <property type="evidence" value="ECO:0007669"/>
    <property type="project" value="UniProtKB-KW"/>
</dbReference>
<dbReference type="SUPFAM" id="SSF50331">
    <property type="entry name" value="MOP-like"/>
    <property type="match status" value="1"/>
</dbReference>
<name>A0ABW0QBL5_9BURK</name>
<dbReference type="InterPro" id="IPR027417">
    <property type="entry name" value="P-loop_NTPase"/>
</dbReference>
<keyword evidence="7" id="KW-1185">Reference proteome</keyword>
<evidence type="ECO:0000256" key="2">
    <source>
        <dbReference type="ARBA" id="ARBA00022475"/>
    </source>
</evidence>
<dbReference type="PROSITE" id="PS00211">
    <property type="entry name" value="ABC_TRANSPORTER_1"/>
    <property type="match status" value="1"/>
</dbReference>
<dbReference type="InterPro" id="IPR017871">
    <property type="entry name" value="ABC_transporter-like_CS"/>
</dbReference>
<dbReference type="SMART" id="SM00382">
    <property type="entry name" value="AAA"/>
    <property type="match status" value="1"/>
</dbReference>
<feature type="domain" description="ABC transporter" evidence="5">
    <location>
        <begin position="7"/>
        <end position="237"/>
    </location>
</feature>
<evidence type="ECO:0000313" key="7">
    <source>
        <dbReference type="Proteomes" id="UP001596084"/>
    </source>
</evidence>
<proteinExistence type="predicted"/>
<gene>
    <name evidence="6" type="ORF">ACFPP7_15395</name>
</gene>
<dbReference type="Proteomes" id="UP001596084">
    <property type="component" value="Unassembled WGS sequence"/>
</dbReference>